<dbReference type="PANTHER" id="PTHR11550">
    <property type="entry name" value="CTP SYNTHASE"/>
    <property type="match status" value="1"/>
</dbReference>
<evidence type="ECO:0000256" key="1">
    <source>
        <dbReference type="ARBA" id="ARBA00005171"/>
    </source>
</evidence>
<name>A0AAD9JEW2_9ANNE</name>
<protein>
    <recommendedName>
        <fullName evidence="3">CTP synthase (glutamine hydrolyzing)</fullName>
        <ecNumber evidence="3">6.3.4.2</ecNumber>
    </recommendedName>
</protein>
<evidence type="ECO:0000259" key="10">
    <source>
        <dbReference type="Pfam" id="PF00117"/>
    </source>
</evidence>
<comment type="catalytic activity">
    <reaction evidence="9">
        <text>UTP + L-glutamine + ATP + H2O = CTP + L-glutamate + ADP + phosphate + 2 H(+)</text>
        <dbReference type="Rhea" id="RHEA:26426"/>
        <dbReference type="ChEBI" id="CHEBI:15377"/>
        <dbReference type="ChEBI" id="CHEBI:15378"/>
        <dbReference type="ChEBI" id="CHEBI:29985"/>
        <dbReference type="ChEBI" id="CHEBI:30616"/>
        <dbReference type="ChEBI" id="CHEBI:37563"/>
        <dbReference type="ChEBI" id="CHEBI:43474"/>
        <dbReference type="ChEBI" id="CHEBI:46398"/>
        <dbReference type="ChEBI" id="CHEBI:58359"/>
        <dbReference type="ChEBI" id="CHEBI:456216"/>
        <dbReference type="EC" id="6.3.4.2"/>
    </reaction>
</comment>
<dbReference type="InterPro" id="IPR017926">
    <property type="entry name" value="GATASE"/>
</dbReference>
<evidence type="ECO:0000256" key="4">
    <source>
        <dbReference type="ARBA" id="ARBA00022598"/>
    </source>
</evidence>
<dbReference type="GO" id="GO:0019856">
    <property type="term" value="P:pyrimidine nucleobase biosynthetic process"/>
    <property type="evidence" value="ECO:0007669"/>
    <property type="project" value="TreeGrafter"/>
</dbReference>
<dbReference type="InterPro" id="IPR033828">
    <property type="entry name" value="GATase1_CTP_Synthase"/>
</dbReference>
<comment type="caution">
    <text evidence="11">The sequence shown here is derived from an EMBL/GenBank/DDBJ whole genome shotgun (WGS) entry which is preliminary data.</text>
</comment>
<gene>
    <name evidence="11" type="ORF">LSH36_347g00021</name>
</gene>
<evidence type="ECO:0000256" key="9">
    <source>
        <dbReference type="ARBA" id="ARBA00047781"/>
    </source>
</evidence>
<dbReference type="CDD" id="cd01746">
    <property type="entry name" value="GATase1_CTP_Synthase"/>
    <property type="match status" value="1"/>
</dbReference>
<evidence type="ECO:0000256" key="8">
    <source>
        <dbReference type="ARBA" id="ARBA00022975"/>
    </source>
</evidence>
<dbReference type="InterPro" id="IPR004468">
    <property type="entry name" value="CTP_synthase"/>
</dbReference>
<evidence type="ECO:0000256" key="6">
    <source>
        <dbReference type="ARBA" id="ARBA00022840"/>
    </source>
</evidence>
<dbReference type="GO" id="GO:0005524">
    <property type="term" value="F:ATP binding"/>
    <property type="evidence" value="ECO:0007669"/>
    <property type="project" value="UniProtKB-KW"/>
</dbReference>
<comment type="similarity">
    <text evidence="2">Belongs to the CTP synthase family.</text>
</comment>
<evidence type="ECO:0000256" key="5">
    <source>
        <dbReference type="ARBA" id="ARBA00022741"/>
    </source>
</evidence>
<keyword evidence="8" id="KW-0665">Pyrimidine biosynthesis</keyword>
<dbReference type="PANTHER" id="PTHR11550:SF0">
    <property type="entry name" value="CTP SYNTHASE-RELATED"/>
    <property type="match status" value="1"/>
</dbReference>
<keyword evidence="6" id="KW-0067">ATP-binding</keyword>
<dbReference type="Proteomes" id="UP001208570">
    <property type="component" value="Unassembled WGS sequence"/>
</dbReference>
<evidence type="ECO:0000256" key="3">
    <source>
        <dbReference type="ARBA" id="ARBA00012291"/>
    </source>
</evidence>
<dbReference type="GO" id="GO:0042802">
    <property type="term" value="F:identical protein binding"/>
    <property type="evidence" value="ECO:0007669"/>
    <property type="project" value="TreeGrafter"/>
</dbReference>
<comment type="pathway">
    <text evidence="1">Pyrimidine metabolism; CTP biosynthesis via de novo pathway; CTP from UDP: step 2/2.</text>
</comment>
<evidence type="ECO:0000313" key="12">
    <source>
        <dbReference type="Proteomes" id="UP001208570"/>
    </source>
</evidence>
<feature type="non-terminal residue" evidence="11">
    <location>
        <position position="1"/>
    </location>
</feature>
<evidence type="ECO:0000313" key="11">
    <source>
        <dbReference type="EMBL" id="KAK2151878.1"/>
    </source>
</evidence>
<dbReference type="SUPFAM" id="SSF52317">
    <property type="entry name" value="Class I glutamine amidotransferase-like"/>
    <property type="match status" value="1"/>
</dbReference>
<reference evidence="11" key="1">
    <citation type="journal article" date="2023" name="Mol. Biol. Evol.">
        <title>Third-Generation Sequencing Reveals the Adaptive Role of the Epigenome in Three Deep-Sea Polychaetes.</title>
        <authorList>
            <person name="Perez M."/>
            <person name="Aroh O."/>
            <person name="Sun Y."/>
            <person name="Lan Y."/>
            <person name="Juniper S.K."/>
            <person name="Young C.R."/>
            <person name="Angers B."/>
            <person name="Qian P.Y."/>
        </authorList>
    </citation>
    <scope>NUCLEOTIDE SEQUENCE</scope>
    <source>
        <strain evidence="11">P08H-3</strain>
    </source>
</reference>
<dbReference type="GO" id="GO:0006241">
    <property type="term" value="P:CTP biosynthetic process"/>
    <property type="evidence" value="ECO:0007669"/>
    <property type="project" value="InterPro"/>
</dbReference>
<dbReference type="Pfam" id="PF00117">
    <property type="entry name" value="GATase"/>
    <property type="match status" value="1"/>
</dbReference>
<dbReference type="InterPro" id="IPR029062">
    <property type="entry name" value="Class_I_gatase-like"/>
</dbReference>
<evidence type="ECO:0000256" key="2">
    <source>
        <dbReference type="ARBA" id="ARBA00007533"/>
    </source>
</evidence>
<keyword evidence="4" id="KW-0436">Ligase</keyword>
<dbReference type="AlphaFoldDB" id="A0AAD9JEW2"/>
<keyword evidence="5" id="KW-0547">Nucleotide-binding</keyword>
<organism evidence="11 12">
    <name type="scientific">Paralvinella palmiformis</name>
    <dbReference type="NCBI Taxonomy" id="53620"/>
    <lineage>
        <taxon>Eukaryota</taxon>
        <taxon>Metazoa</taxon>
        <taxon>Spiralia</taxon>
        <taxon>Lophotrochozoa</taxon>
        <taxon>Annelida</taxon>
        <taxon>Polychaeta</taxon>
        <taxon>Sedentaria</taxon>
        <taxon>Canalipalpata</taxon>
        <taxon>Terebellida</taxon>
        <taxon>Terebelliformia</taxon>
        <taxon>Alvinellidae</taxon>
        <taxon>Paralvinella</taxon>
    </lineage>
</organism>
<dbReference type="GO" id="GO:0003883">
    <property type="term" value="F:CTP synthase activity"/>
    <property type="evidence" value="ECO:0007669"/>
    <property type="project" value="UniProtKB-EC"/>
</dbReference>
<dbReference type="EMBL" id="JAODUP010000347">
    <property type="protein sequence ID" value="KAK2151878.1"/>
    <property type="molecule type" value="Genomic_DNA"/>
</dbReference>
<dbReference type="FunFam" id="3.40.50.880:FF:000069">
    <property type="entry name" value="CTP synthase"/>
    <property type="match status" value="1"/>
</dbReference>
<dbReference type="Gene3D" id="3.40.50.880">
    <property type="match status" value="1"/>
</dbReference>
<dbReference type="PROSITE" id="PS51273">
    <property type="entry name" value="GATASE_TYPE_1"/>
    <property type="match status" value="1"/>
</dbReference>
<keyword evidence="12" id="KW-1185">Reference proteome</keyword>
<sequence length="188" mass="20677">QDRLLKEVTIALVGKYTKLADAYTSVVKALRHSSMAASHKLNLKYIEASDLEEETQKENPVRYHEAWQLLCSSNGVIIPGGFGIRGLEGKIKAAQWARENKVPFLGVCLGLQCAVIEFSRNVLGWHGAHSTEAEPNTPHPVVIEMPEHNPGQLGGTMRLGKRKTIFKDDNSLLSNVCVCVCVCVCEHA</sequence>
<evidence type="ECO:0000256" key="7">
    <source>
        <dbReference type="ARBA" id="ARBA00022962"/>
    </source>
</evidence>
<dbReference type="GO" id="GO:0005737">
    <property type="term" value="C:cytoplasm"/>
    <property type="evidence" value="ECO:0007669"/>
    <property type="project" value="TreeGrafter"/>
</dbReference>
<keyword evidence="7" id="KW-0315">Glutamine amidotransferase</keyword>
<feature type="domain" description="Glutamine amidotransferase" evidence="10">
    <location>
        <begin position="19"/>
        <end position="169"/>
    </location>
</feature>
<proteinExistence type="inferred from homology"/>
<accession>A0AAD9JEW2</accession>
<dbReference type="GO" id="GO:0097268">
    <property type="term" value="C:cytoophidium"/>
    <property type="evidence" value="ECO:0007669"/>
    <property type="project" value="TreeGrafter"/>
</dbReference>
<dbReference type="EC" id="6.3.4.2" evidence="3"/>